<organism evidence="2 3">
    <name type="scientific">Breoghania corrubedonensis</name>
    <dbReference type="NCBI Taxonomy" id="665038"/>
    <lineage>
        <taxon>Bacteria</taxon>
        <taxon>Pseudomonadati</taxon>
        <taxon>Pseudomonadota</taxon>
        <taxon>Alphaproteobacteria</taxon>
        <taxon>Hyphomicrobiales</taxon>
        <taxon>Stappiaceae</taxon>
        <taxon>Breoghania</taxon>
    </lineage>
</organism>
<feature type="domain" description="VOC" evidence="1">
    <location>
        <begin position="4"/>
        <end position="132"/>
    </location>
</feature>
<dbReference type="OrthoDB" id="9798430at2"/>
<accession>A0A2T5UWB7</accession>
<dbReference type="Pfam" id="PF00903">
    <property type="entry name" value="Glyoxalase"/>
    <property type="match status" value="1"/>
</dbReference>
<evidence type="ECO:0000259" key="1">
    <source>
        <dbReference type="PROSITE" id="PS51819"/>
    </source>
</evidence>
<comment type="caution">
    <text evidence="2">The sequence shown here is derived from an EMBL/GenBank/DDBJ whole genome shotgun (WGS) entry which is preliminary data.</text>
</comment>
<dbReference type="Gene3D" id="3.10.180.10">
    <property type="entry name" value="2,3-Dihydroxybiphenyl 1,2-Dioxygenase, domain 1"/>
    <property type="match status" value="1"/>
</dbReference>
<gene>
    <name evidence="2" type="ORF">C8N35_112115</name>
</gene>
<name>A0A2T5UWB7_9HYPH</name>
<dbReference type="InterPro" id="IPR037523">
    <property type="entry name" value="VOC_core"/>
</dbReference>
<dbReference type="SUPFAM" id="SSF54593">
    <property type="entry name" value="Glyoxalase/Bleomycin resistance protein/Dihydroxybiphenyl dioxygenase"/>
    <property type="match status" value="1"/>
</dbReference>
<proteinExistence type="predicted"/>
<dbReference type="Proteomes" id="UP000244081">
    <property type="component" value="Unassembled WGS sequence"/>
</dbReference>
<dbReference type="InterPro" id="IPR029068">
    <property type="entry name" value="Glyas_Bleomycin-R_OHBP_Dase"/>
</dbReference>
<reference evidence="2 3" key="1">
    <citation type="submission" date="2018-04" db="EMBL/GenBank/DDBJ databases">
        <title>Genomic Encyclopedia of Archaeal and Bacterial Type Strains, Phase II (KMG-II): from individual species to whole genera.</title>
        <authorList>
            <person name="Goeker M."/>
        </authorList>
    </citation>
    <scope>NUCLEOTIDE SEQUENCE [LARGE SCALE GENOMIC DNA]</scope>
    <source>
        <strain evidence="2 3">DSM 23382</strain>
    </source>
</reference>
<dbReference type="PANTHER" id="PTHR36503">
    <property type="entry name" value="BLR2520 PROTEIN"/>
    <property type="match status" value="1"/>
</dbReference>
<evidence type="ECO:0000313" key="2">
    <source>
        <dbReference type="EMBL" id="PTW55790.1"/>
    </source>
</evidence>
<sequence>MDQRITLVTLGVDDLARTRAFFEEGLGWRRASVESEAIAFYQCDSMALALFGRKALAEDADLADNADAHPDAFIPVSIAWNGHSEADVDRAFEEAVAAGAEPLKRPTRVFWGGYSSYVRIPGSGHLLEIAFNPGFALDEAGRVTLP</sequence>
<protein>
    <recommendedName>
        <fullName evidence="1">VOC domain-containing protein</fullName>
    </recommendedName>
</protein>
<dbReference type="RefSeq" id="WP_107991815.1">
    <property type="nucleotide sequence ID" value="NZ_QAYG01000012.1"/>
</dbReference>
<dbReference type="PROSITE" id="PS51819">
    <property type="entry name" value="VOC"/>
    <property type="match status" value="1"/>
</dbReference>
<dbReference type="InterPro" id="IPR004360">
    <property type="entry name" value="Glyas_Fos-R_dOase_dom"/>
</dbReference>
<dbReference type="EMBL" id="QAYG01000012">
    <property type="protein sequence ID" value="PTW55790.1"/>
    <property type="molecule type" value="Genomic_DNA"/>
</dbReference>
<evidence type="ECO:0000313" key="3">
    <source>
        <dbReference type="Proteomes" id="UP000244081"/>
    </source>
</evidence>
<dbReference type="PANTHER" id="PTHR36503:SF1">
    <property type="entry name" value="BLR2520 PROTEIN"/>
    <property type="match status" value="1"/>
</dbReference>
<keyword evidence="3" id="KW-1185">Reference proteome</keyword>
<dbReference type="AlphaFoldDB" id="A0A2T5UWB7"/>